<keyword evidence="1" id="KW-1133">Transmembrane helix</keyword>
<dbReference type="EMBL" id="BSYO01000033">
    <property type="protein sequence ID" value="GMH27634.1"/>
    <property type="molecule type" value="Genomic_DNA"/>
</dbReference>
<evidence type="ECO:0000313" key="3">
    <source>
        <dbReference type="Proteomes" id="UP001279734"/>
    </source>
</evidence>
<accession>A0AAD3TEI7</accession>
<dbReference type="AlphaFoldDB" id="A0AAD3TEI7"/>
<organism evidence="2 3">
    <name type="scientific">Nepenthes gracilis</name>
    <name type="common">Slender pitcher plant</name>
    <dbReference type="NCBI Taxonomy" id="150966"/>
    <lineage>
        <taxon>Eukaryota</taxon>
        <taxon>Viridiplantae</taxon>
        <taxon>Streptophyta</taxon>
        <taxon>Embryophyta</taxon>
        <taxon>Tracheophyta</taxon>
        <taxon>Spermatophyta</taxon>
        <taxon>Magnoliopsida</taxon>
        <taxon>eudicotyledons</taxon>
        <taxon>Gunneridae</taxon>
        <taxon>Pentapetalae</taxon>
        <taxon>Caryophyllales</taxon>
        <taxon>Nepenthaceae</taxon>
        <taxon>Nepenthes</taxon>
    </lineage>
</organism>
<comment type="caution">
    <text evidence="2">The sequence shown here is derived from an EMBL/GenBank/DDBJ whole genome shotgun (WGS) entry which is preliminary data.</text>
</comment>
<dbReference type="Proteomes" id="UP001279734">
    <property type="component" value="Unassembled WGS sequence"/>
</dbReference>
<evidence type="ECO:0000313" key="2">
    <source>
        <dbReference type="EMBL" id="GMH27634.1"/>
    </source>
</evidence>
<feature type="transmembrane region" description="Helical" evidence="1">
    <location>
        <begin position="21"/>
        <end position="44"/>
    </location>
</feature>
<name>A0AAD3TEI7_NEPGR</name>
<proteinExistence type="predicted"/>
<gene>
    <name evidence="2" type="ORF">Nepgr_029477</name>
</gene>
<keyword evidence="1" id="KW-0472">Membrane</keyword>
<keyword evidence="1" id="KW-0812">Transmembrane</keyword>
<evidence type="ECO:0000256" key="1">
    <source>
        <dbReference type="SAM" id="Phobius"/>
    </source>
</evidence>
<keyword evidence="3" id="KW-1185">Reference proteome</keyword>
<reference evidence="2" key="1">
    <citation type="submission" date="2023-05" db="EMBL/GenBank/DDBJ databases">
        <title>Nepenthes gracilis genome sequencing.</title>
        <authorList>
            <person name="Fukushima K."/>
        </authorList>
    </citation>
    <scope>NUCLEOTIDE SEQUENCE</scope>
    <source>
        <strain evidence="2">SING2019-196</strain>
    </source>
</reference>
<sequence length="87" mass="9821">MRKTLSKTEVKRLTTVNAKPSFFLSLLFVNSDLSCLFTAVFKFLTFCSSAGDPISNSHLLSSVLLIPSQPCEQLNQHLNHLYDCVWK</sequence>
<protein>
    <submittedName>
        <fullName evidence="2">Uncharacterized protein</fullName>
    </submittedName>
</protein>